<proteinExistence type="inferred from homology"/>
<gene>
    <name evidence="6" type="ORF">ACFOW6_17505</name>
</gene>
<feature type="domain" description="D-isomer specific 2-hydroxyacid dehydrogenase NAD-binding" evidence="5">
    <location>
        <begin position="112"/>
        <end position="283"/>
    </location>
</feature>
<sequence>MSKFPLLSLSPLGPSDIQEQLDSEFECHLVGRDGSLEELLERVGGQVTALVTTGGRGAEAELIERLPKLQVIACYGVGVDAIDLVTAARHGAAVTNTPDVLTDDVADLAVFLLGALHRLIVRGDSWVRAGEWARSGGIPLGRCLRGRRAGILGLGRIGEATAQRLEAFGMEILYHKRSPLPDSNWSYLDSPVALAEQCDDLIVCCSGGSATHHLVDEKILNALGPESTLVNIARGSVVDETALVAALRAGGIGGAALDVFENEPEVPEALFDLDNVVLAPHIGSATWETRRAMGTLVLDNLRAHRDGRKLLTAVE</sequence>
<comment type="similarity">
    <text evidence="3">Belongs to the D-isomer specific 2-hydroxyacid dehydrogenase family.</text>
</comment>
<dbReference type="Pfam" id="PF02826">
    <property type="entry name" value="2-Hacid_dh_C"/>
    <property type="match status" value="1"/>
</dbReference>
<keyword evidence="1 3" id="KW-0560">Oxidoreductase</keyword>
<evidence type="ECO:0000256" key="3">
    <source>
        <dbReference type="RuleBase" id="RU003719"/>
    </source>
</evidence>
<evidence type="ECO:0000256" key="1">
    <source>
        <dbReference type="ARBA" id="ARBA00023002"/>
    </source>
</evidence>
<evidence type="ECO:0000313" key="7">
    <source>
        <dbReference type="Proteomes" id="UP001595799"/>
    </source>
</evidence>
<keyword evidence="2" id="KW-0520">NAD</keyword>
<evidence type="ECO:0000259" key="5">
    <source>
        <dbReference type="Pfam" id="PF02826"/>
    </source>
</evidence>
<feature type="domain" description="D-isomer specific 2-hydroxyacid dehydrogenase catalytic" evidence="4">
    <location>
        <begin position="11"/>
        <end position="314"/>
    </location>
</feature>
<dbReference type="CDD" id="cd12156">
    <property type="entry name" value="HPPR"/>
    <property type="match status" value="1"/>
</dbReference>
<dbReference type="Proteomes" id="UP001595799">
    <property type="component" value="Unassembled WGS sequence"/>
</dbReference>
<dbReference type="RefSeq" id="WP_382423723.1">
    <property type="nucleotide sequence ID" value="NZ_JBHSCW010000011.1"/>
</dbReference>
<evidence type="ECO:0000313" key="6">
    <source>
        <dbReference type="EMBL" id="MFC4353349.1"/>
    </source>
</evidence>
<dbReference type="SUPFAM" id="SSF52283">
    <property type="entry name" value="Formate/glycerate dehydrogenase catalytic domain-like"/>
    <property type="match status" value="1"/>
</dbReference>
<dbReference type="EMBL" id="JBHSCW010000011">
    <property type="protein sequence ID" value="MFC4353349.1"/>
    <property type="molecule type" value="Genomic_DNA"/>
</dbReference>
<reference evidence="7" key="1">
    <citation type="journal article" date="2019" name="Int. J. Syst. Evol. Microbiol.">
        <title>The Global Catalogue of Microorganisms (GCM) 10K type strain sequencing project: providing services to taxonomists for standard genome sequencing and annotation.</title>
        <authorList>
            <consortium name="The Broad Institute Genomics Platform"/>
            <consortium name="The Broad Institute Genome Sequencing Center for Infectious Disease"/>
            <person name="Wu L."/>
            <person name="Ma J."/>
        </authorList>
    </citation>
    <scope>NUCLEOTIDE SEQUENCE [LARGE SCALE GENOMIC DNA]</scope>
    <source>
        <strain evidence="7">CECT 8472</strain>
    </source>
</reference>
<name>A0ABV8UQR6_9PROT</name>
<comment type="caution">
    <text evidence="6">The sequence shown here is derived from an EMBL/GenBank/DDBJ whole genome shotgun (WGS) entry which is preliminary data.</text>
</comment>
<dbReference type="PANTHER" id="PTHR10996">
    <property type="entry name" value="2-HYDROXYACID DEHYDROGENASE-RELATED"/>
    <property type="match status" value="1"/>
</dbReference>
<organism evidence="6 7">
    <name type="scientific">Fodinicurvata halophila</name>
    <dbReference type="NCBI Taxonomy" id="1419723"/>
    <lineage>
        <taxon>Bacteria</taxon>
        <taxon>Pseudomonadati</taxon>
        <taxon>Pseudomonadota</taxon>
        <taxon>Alphaproteobacteria</taxon>
        <taxon>Rhodospirillales</taxon>
        <taxon>Rhodovibrionaceae</taxon>
        <taxon>Fodinicurvata</taxon>
    </lineage>
</organism>
<dbReference type="Gene3D" id="3.40.50.720">
    <property type="entry name" value="NAD(P)-binding Rossmann-like Domain"/>
    <property type="match status" value="2"/>
</dbReference>
<dbReference type="InterPro" id="IPR036291">
    <property type="entry name" value="NAD(P)-bd_dom_sf"/>
</dbReference>
<dbReference type="SUPFAM" id="SSF51735">
    <property type="entry name" value="NAD(P)-binding Rossmann-fold domains"/>
    <property type="match status" value="1"/>
</dbReference>
<dbReference type="Pfam" id="PF00389">
    <property type="entry name" value="2-Hacid_dh"/>
    <property type="match status" value="1"/>
</dbReference>
<evidence type="ECO:0000256" key="2">
    <source>
        <dbReference type="ARBA" id="ARBA00023027"/>
    </source>
</evidence>
<dbReference type="PROSITE" id="PS00065">
    <property type="entry name" value="D_2_HYDROXYACID_DH_1"/>
    <property type="match status" value="1"/>
</dbReference>
<dbReference type="InterPro" id="IPR029752">
    <property type="entry name" value="D-isomer_DH_CS1"/>
</dbReference>
<keyword evidence="7" id="KW-1185">Reference proteome</keyword>
<evidence type="ECO:0000259" key="4">
    <source>
        <dbReference type="Pfam" id="PF00389"/>
    </source>
</evidence>
<protein>
    <submittedName>
        <fullName evidence="6">2-hydroxyacid dehydrogenase</fullName>
    </submittedName>
</protein>
<dbReference type="InterPro" id="IPR006140">
    <property type="entry name" value="D-isomer_DH_NAD-bd"/>
</dbReference>
<dbReference type="InterPro" id="IPR006139">
    <property type="entry name" value="D-isomer_2_OHA_DH_cat_dom"/>
</dbReference>
<dbReference type="PANTHER" id="PTHR10996:SF178">
    <property type="entry name" value="2-HYDROXYACID DEHYDROGENASE YGL185C-RELATED"/>
    <property type="match status" value="1"/>
</dbReference>
<dbReference type="InterPro" id="IPR050223">
    <property type="entry name" value="D-isomer_2-hydroxyacid_DH"/>
</dbReference>
<accession>A0ABV8UQR6</accession>